<sequence length="301" mass="32108">MLRISAINHKKINVMKANIISTTAAFALMIVISSCNVLIDKAKFSYLNKVPATSDISDINSLIPADSTIKKDIKTDGDSAPESMMRIAAGQIDPGYTNDFAIGKTTNGFSVNKTIRSGIKIIRPVAGKALSIKRSTCSVAPSPQSSENPIIILALLILFFSIIATCFLTGGWILGLLGIVLLGPVFFIAIMVLAFSSGKKKHSKKTGNESVDTESAFVYESSPTGTSEKTGSETKTREKQGIKKTPWGLIVICGGILILALFFGPGIILLALVFALVAAVIASGIWMYNFIISNTSKNQNI</sequence>
<feature type="transmembrane region" description="Helical" evidence="2">
    <location>
        <begin position="19"/>
        <end position="39"/>
    </location>
</feature>
<name>A0A644WLI5_9ZZZZ</name>
<feature type="compositionally biased region" description="Basic and acidic residues" evidence="1">
    <location>
        <begin position="230"/>
        <end position="239"/>
    </location>
</feature>
<evidence type="ECO:0000313" key="3">
    <source>
        <dbReference type="EMBL" id="MPM04640.1"/>
    </source>
</evidence>
<protein>
    <submittedName>
        <fullName evidence="3">Uncharacterized protein</fullName>
    </submittedName>
</protein>
<proteinExistence type="predicted"/>
<keyword evidence="2" id="KW-1133">Transmembrane helix</keyword>
<evidence type="ECO:0000256" key="1">
    <source>
        <dbReference type="SAM" id="MobiDB-lite"/>
    </source>
</evidence>
<reference evidence="3" key="1">
    <citation type="submission" date="2019-08" db="EMBL/GenBank/DDBJ databases">
        <authorList>
            <person name="Kucharzyk K."/>
            <person name="Murdoch R.W."/>
            <person name="Higgins S."/>
            <person name="Loffler F."/>
        </authorList>
    </citation>
    <scope>NUCLEOTIDE SEQUENCE</scope>
</reference>
<comment type="caution">
    <text evidence="3">The sequence shown here is derived from an EMBL/GenBank/DDBJ whole genome shotgun (WGS) entry which is preliminary data.</text>
</comment>
<keyword evidence="2" id="KW-0812">Transmembrane</keyword>
<dbReference type="PROSITE" id="PS51257">
    <property type="entry name" value="PROKAR_LIPOPROTEIN"/>
    <property type="match status" value="1"/>
</dbReference>
<feature type="transmembrane region" description="Helical" evidence="2">
    <location>
        <begin position="245"/>
        <end position="263"/>
    </location>
</feature>
<feature type="transmembrane region" description="Helical" evidence="2">
    <location>
        <begin position="150"/>
        <end position="170"/>
    </location>
</feature>
<keyword evidence="2" id="KW-0472">Membrane</keyword>
<evidence type="ECO:0000256" key="2">
    <source>
        <dbReference type="SAM" id="Phobius"/>
    </source>
</evidence>
<dbReference type="EMBL" id="VSSQ01001057">
    <property type="protein sequence ID" value="MPM04640.1"/>
    <property type="molecule type" value="Genomic_DNA"/>
</dbReference>
<accession>A0A644WLI5</accession>
<feature type="transmembrane region" description="Helical" evidence="2">
    <location>
        <begin position="176"/>
        <end position="195"/>
    </location>
</feature>
<feature type="region of interest" description="Disordered" evidence="1">
    <location>
        <begin position="219"/>
        <end position="239"/>
    </location>
</feature>
<feature type="transmembrane region" description="Helical" evidence="2">
    <location>
        <begin position="269"/>
        <end position="291"/>
    </location>
</feature>
<dbReference type="AlphaFoldDB" id="A0A644WLI5"/>
<gene>
    <name evidence="3" type="ORF">SDC9_50919</name>
</gene>
<organism evidence="3">
    <name type="scientific">bioreactor metagenome</name>
    <dbReference type="NCBI Taxonomy" id="1076179"/>
    <lineage>
        <taxon>unclassified sequences</taxon>
        <taxon>metagenomes</taxon>
        <taxon>ecological metagenomes</taxon>
    </lineage>
</organism>